<dbReference type="InterPro" id="IPR001781">
    <property type="entry name" value="Znf_LIM"/>
</dbReference>
<keyword evidence="2 4" id="KW-0862">Zinc</keyword>
<evidence type="ECO:0000256" key="1">
    <source>
        <dbReference type="ARBA" id="ARBA00022723"/>
    </source>
</evidence>
<evidence type="ECO:0000313" key="6">
    <source>
        <dbReference type="Proteomes" id="UP000008854"/>
    </source>
</evidence>
<keyword evidence="3 4" id="KW-0440">LIM domain</keyword>
<evidence type="ECO:0000256" key="4">
    <source>
        <dbReference type="PROSITE-ProRule" id="PRU00125"/>
    </source>
</evidence>
<keyword evidence="6" id="KW-1185">Reference proteome</keyword>
<dbReference type="Proteomes" id="UP000008854">
    <property type="component" value="Unassembled WGS sequence"/>
</dbReference>
<dbReference type="CDD" id="cd09358">
    <property type="entry name" value="LIM_Mical_like"/>
    <property type="match status" value="1"/>
</dbReference>
<dbReference type="PROSITE" id="PS00478">
    <property type="entry name" value="LIM_DOMAIN_1"/>
    <property type="match status" value="1"/>
</dbReference>
<dbReference type="AlphaFoldDB" id="A0A5K4ESK2"/>
<dbReference type="GO" id="GO:0046872">
    <property type="term" value="F:metal ion binding"/>
    <property type="evidence" value="ECO:0007669"/>
    <property type="project" value="UniProtKB-KW"/>
</dbReference>
<dbReference type="InParanoid" id="A0A5K4ESK2"/>
<evidence type="ECO:0000313" key="7">
    <source>
        <dbReference type="WBParaSite" id="Smp_153990.5"/>
    </source>
</evidence>
<accession>A0A5K4ESK2</accession>
<reference evidence="6" key="1">
    <citation type="journal article" date="2012" name="PLoS Negl. Trop. Dis.">
        <title>A systematically improved high quality genome and transcriptome of the human blood fluke Schistosoma mansoni.</title>
        <authorList>
            <person name="Protasio A.V."/>
            <person name="Tsai I.J."/>
            <person name="Babbage A."/>
            <person name="Nichol S."/>
            <person name="Hunt M."/>
            <person name="Aslett M.A."/>
            <person name="De Silva N."/>
            <person name="Velarde G.S."/>
            <person name="Anderson T.J."/>
            <person name="Clark R.C."/>
            <person name="Davidson C."/>
            <person name="Dillon G.P."/>
            <person name="Holroyd N.E."/>
            <person name="LoVerde P.T."/>
            <person name="Lloyd C."/>
            <person name="McQuillan J."/>
            <person name="Oliveira G."/>
            <person name="Otto T.D."/>
            <person name="Parker-Manuel S.J."/>
            <person name="Quail M.A."/>
            <person name="Wilson R.A."/>
            <person name="Zerlotini A."/>
            <person name="Dunne D.W."/>
            <person name="Berriman M."/>
        </authorList>
    </citation>
    <scope>NUCLEOTIDE SEQUENCE [LARGE SCALE GENOMIC DNA]</scope>
    <source>
        <strain evidence="6">Puerto Rican</strain>
    </source>
</reference>
<sequence>MDSYNEHDDQRELEIIIHKQENQHDGSDTQCKPELVSSITAHHNIANKQTEDDEIVFKNVKLINSTDNKSHSPIDSENDTAGVTQCDDEYDTLDELFDIAKLLTYSMDNRQSVSAGKIHLKADDDGYEPNAEKAFVNNNNSGGGDDDDIKYQPSQTTDNNLISSRNVEIKQIVIGYPDRMSIVMEENDEDYASEASINQENCHKCSEILMDELSSDRQDMSKDPSQEQITEFVDNPNKYHLIPFTTYLCVRMESRSSSTSDVTTIDENDIACEIEIHPQPLDHWVEDSYATVVRHTPVITPTTVTPVNTANHNTEMDNLIQENLEVYNPHEEYAKKQFDSKLGIGYNYYNKAVEIEEFEDLNNGTNHQLPSETRLRTIPLERFITEEQHINVENLKHQSQPMRNYCDSESLVKMNIVSDDNLEDRTRWRTCPSLIGSKMDKNIYMNSSTSMTLPTRESIEQPRCHACAEVVYPLEALQTIGRVYHKTCFKCHQCHRVLSLGKYSVWEGNPYCEPHYLVLFKAFGQYNSSLTKTPILDASSHVQQEVSRIERSTSNVTQTLVAKFQELESGNNATSIQNSLPQNQPPHRIYFNSTHTGPTSANGDVFPSSGRARQLVERWNKMPLENQQTVGRVASEINGKPHVLNQRKFIPVEPKASARKPVEQKPKQLVSELKQNFSHKPEDEAYCSSESTECAKIGQYHSTNGKTSEFPTPGITRNLVAKFSALSAAS</sequence>
<dbReference type="SUPFAM" id="SSF57716">
    <property type="entry name" value="Glucocorticoid receptor-like (DNA-binding domain)"/>
    <property type="match status" value="2"/>
</dbReference>
<evidence type="ECO:0000256" key="2">
    <source>
        <dbReference type="ARBA" id="ARBA00022833"/>
    </source>
</evidence>
<proteinExistence type="predicted"/>
<dbReference type="Pfam" id="PF00412">
    <property type="entry name" value="LIM"/>
    <property type="match status" value="1"/>
</dbReference>
<name>A0A5K4ESK2_SCHMA</name>
<organism evidence="6 7">
    <name type="scientific">Schistosoma mansoni</name>
    <name type="common">Blood fluke</name>
    <dbReference type="NCBI Taxonomy" id="6183"/>
    <lineage>
        <taxon>Eukaryota</taxon>
        <taxon>Metazoa</taxon>
        <taxon>Spiralia</taxon>
        <taxon>Lophotrochozoa</taxon>
        <taxon>Platyhelminthes</taxon>
        <taxon>Trematoda</taxon>
        <taxon>Digenea</taxon>
        <taxon>Strigeidida</taxon>
        <taxon>Schistosomatoidea</taxon>
        <taxon>Schistosomatidae</taxon>
        <taxon>Schistosoma</taxon>
    </lineage>
</organism>
<dbReference type="WBParaSite" id="Smp_153990.5">
    <property type="protein sequence ID" value="Smp_153990.5"/>
    <property type="gene ID" value="Smp_153990"/>
</dbReference>
<reference evidence="7" key="2">
    <citation type="submission" date="2019-11" db="UniProtKB">
        <authorList>
            <consortium name="WormBaseParasite"/>
        </authorList>
    </citation>
    <scope>IDENTIFICATION</scope>
    <source>
        <strain evidence="7">Puerto Rican</strain>
    </source>
</reference>
<evidence type="ECO:0000259" key="5">
    <source>
        <dbReference type="PROSITE" id="PS50023"/>
    </source>
</evidence>
<dbReference type="Gene3D" id="2.10.110.10">
    <property type="entry name" value="Cysteine Rich Protein"/>
    <property type="match status" value="1"/>
</dbReference>
<dbReference type="ExpressionAtlas" id="A0A5K4ESK2">
    <property type="expression patterns" value="baseline"/>
</dbReference>
<dbReference type="SMART" id="SM00132">
    <property type="entry name" value="LIM"/>
    <property type="match status" value="1"/>
</dbReference>
<protein>
    <submittedName>
        <fullName evidence="7">LIM zinc-binding domain-containing protein</fullName>
    </submittedName>
</protein>
<dbReference type="PANTHER" id="PTHR24206">
    <property type="entry name" value="OS06G0237300 PROTEIN"/>
    <property type="match status" value="1"/>
</dbReference>
<evidence type="ECO:0000256" key="3">
    <source>
        <dbReference type="ARBA" id="ARBA00023038"/>
    </source>
</evidence>
<feature type="domain" description="LIM zinc-binding" evidence="5">
    <location>
        <begin position="462"/>
        <end position="522"/>
    </location>
</feature>
<dbReference type="PROSITE" id="PS50023">
    <property type="entry name" value="LIM_DOMAIN_2"/>
    <property type="match status" value="1"/>
</dbReference>
<keyword evidence="1 4" id="KW-0479">Metal-binding</keyword>